<accession>A0A4Y2R380</accession>
<gene>
    <name evidence="2" type="ORF">AVEN_9316_1</name>
</gene>
<feature type="region of interest" description="Disordered" evidence="1">
    <location>
        <begin position="87"/>
        <end position="120"/>
    </location>
</feature>
<evidence type="ECO:0000256" key="1">
    <source>
        <dbReference type="SAM" id="MobiDB-lite"/>
    </source>
</evidence>
<feature type="compositionally biased region" description="Basic residues" evidence="1">
    <location>
        <begin position="92"/>
        <end position="105"/>
    </location>
</feature>
<proteinExistence type="predicted"/>
<keyword evidence="3" id="KW-1185">Reference proteome</keyword>
<dbReference type="EMBL" id="BGPR01015564">
    <property type="protein sequence ID" value="GBN69755.1"/>
    <property type="molecule type" value="Genomic_DNA"/>
</dbReference>
<name>A0A4Y2R380_ARAVE</name>
<evidence type="ECO:0000313" key="2">
    <source>
        <dbReference type="EMBL" id="GBN69755.1"/>
    </source>
</evidence>
<protein>
    <submittedName>
        <fullName evidence="2">Uncharacterized protein</fullName>
    </submittedName>
</protein>
<sequence length="120" mass="13947">MVVSNIKHSKLPNLRYLALRNYYEYNHLKLVALYSDLSVTPRASGMLVKPSGKSLVPSRLTSLFFTVWFRNVSIAFTVQYHNRIETSAREKKITKKSKITSSKKRNTGEKEMQSYQKEED</sequence>
<reference evidence="2 3" key="1">
    <citation type="journal article" date="2019" name="Sci. Rep.">
        <title>Orb-weaving spider Araneus ventricosus genome elucidates the spidroin gene catalogue.</title>
        <authorList>
            <person name="Kono N."/>
            <person name="Nakamura H."/>
            <person name="Ohtoshi R."/>
            <person name="Moran D.A.P."/>
            <person name="Shinohara A."/>
            <person name="Yoshida Y."/>
            <person name="Fujiwara M."/>
            <person name="Mori M."/>
            <person name="Tomita M."/>
            <person name="Arakawa K."/>
        </authorList>
    </citation>
    <scope>NUCLEOTIDE SEQUENCE [LARGE SCALE GENOMIC DNA]</scope>
</reference>
<dbReference type="Proteomes" id="UP000499080">
    <property type="component" value="Unassembled WGS sequence"/>
</dbReference>
<organism evidence="2 3">
    <name type="scientific">Araneus ventricosus</name>
    <name type="common">Orbweaver spider</name>
    <name type="synonym">Epeira ventricosa</name>
    <dbReference type="NCBI Taxonomy" id="182803"/>
    <lineage>
        <taxon>Eukaryota</taxon>
        <taxon>Metazoa</taxon>
        <taxon>Ecdysozoa</taxon>
        <taxon>Arthropoda</taxon>
        <taxon>Chelicerata</taxon>
        <taxon>Arachnida</taxon>
        <taxon>Araneae</taxon>
        <taxon>Araneomorphae</taxon>
        <taxon>Entelegynae</taxon>
        <taxon>Araneoidea</taxon>
        <taxon>Araneidae</taxon>
        <taxon>Araneus</taxon>
    </lineage>
</organism>
<comment type="caution">
    <text evidence="2">The sequence shown here is derived from an EMBL/GenBank/DDBJ whole genome shotgun (WGS) entry which is preliminary data.</text>
</comment>
<evidence type="ECO:0000313" key="3">
    <source>
        <dbReference type="Proteomes" id="UP000499080"/>
    </source>
</evidence>
<dbReference type="AlphaFoldDB" id="A0A4Y2R380"/>